<proteinExistence type="predicted"/>
<organism evidence="2 3">
    <name type="scientific">Oceanobacillus luteolus</name>
    <dbReference type="NCBI Taxonomy" id="1274358"/>
    <lineage>
        <taxon>Bacteria</taxon>
        <taxon>Bacillati</taxon>
        <taxon>Bacillota</taxon>
        <taxon>Bacilli</taxon>
        <taxon>Bacillales</taxon>
        <taxon>Bacillaceae</taxon>
        <taxon>Oceanobacillus</taxon>
    </lineage>
</organism>
<keyword evidence="1" id="KW-1133">Transmembrane helix</keyword>
<gene>
    <name evidence="2" type="ORF">ACFSBH_01400</name>
</gene>
<dbReference type="InterPro" id="IPR018672">
    <property type="entry name" value="DUF2140"/>
</dbReference>
<sequence>MSRLNKHRDKINWKNGFFFILAINIAIFLLVVSFIFWPAEEVELPHRSVDIEKESSEFIVRTSKENLNNLINAYIEHLTVNTEHKYRIELEEDVHLIGELPVFSTTVPLSMHFEPFVVENGDIILKQRSISLGLLQLPNKRIMEYLERYLPMPEWVTVNPDDEEIYIAITDMDIRSNFELAVETIDLEANNLAFRIRVPYETLGIETWNMIPTPKR</sequence>
<comment type="caution">
    <text evidence="2">The sequence shown here is derived from an EMBL/GenBank/DDBJ whole genome shotgun (WGS) entry which is preliminary data.</text>
</comment>
<name>A0ABW4HLK3_9BACI</name>
<keyword evidence="1" id="KW-0812">Transmembrane</keyword>
<dbReference type="Proteomes" id="UP001597221">
    <property type="component" value="Unassembled WGS sequence"/>
</dbReference>
<accession>A0ABW4HLK3</accession>
<reference evidence="3" key="1">
    <citation type="journal article" date="2019" name="Int. J. Syst. Evol. Microbiol.">
        <title>The Global Catalogue of Microorganisms (GCM) 10K type strain sequencing project: providing services to taxonomists for standard genome sequencing and annotation.</title>
        <authorList>
            <consortium name="The Broad Institute Genomics Platform"/>
            <consortium name="The Broad Institute Genome Sequencing Center for Infectious Disease"/>
            <person name="Wu L."/>
            <person name="Ma J."/>
        </authorList>
    </citation>
    <scope>NUCLEOTIDE SEQUENCE [LARGE SCALE GENOMIC DNA]</scope>
    <source>
        <strain evidence="3">CGMCC 1.12376</strain>
    </source>
</reference>
<keyword evidence="3" id="KW-1185">Reference proteome</keyword>
<dbReference type="EMBL" id="JBHUDE010000005">
    <property type="protein sequence ID" value="MFD1606326.1"/>
    <property type="molecule type" value="Genomic_DNA"/>
</dbReference>
<keyword evidence="1" id="KW-0472">Membrane</keyword>
<evidence type="ECO:0000256" key="1">
    <source>
        <dbReference type="SAM" id="Phobius"/>
    </source>
</evidence>
<evidence type="ECO:0000313" key="2">
    <source>
        <dbReference type="EMBL" id="MFD1606326.1"/>
    </source>
</evidence>
<evidence type="ECO:0000313" key="3">
    <source>
        <dbReference type="Proteomes" id="UP001597221"/>
    </source>
</evidence>
<dbReference type="Pfam" id="PF09911">
    <property type="entry name" value="DUF2140"/>
    <property type="match status" value="1"/>
</dbReference>
<protein>
    <submittedName>
        <fullName evidence="2">YpmS family protein</fullName>
    </submittedName>
</protein>
<dbReference type="RefSeq" id="WP_251516158.1">
    <property type="nucleotide sequence ID" value="NZ_JAMBON010000033.1"/>
</dbReference>
<feature type="transmembrane region" description="Helical" evidence="1">
    <location>
        <begin position="16"/>
        <end position="37"/>
    </location>
</feature>